<keyword evidence="5 7" id="KW-1133">Transmembrane helix</keyword>
<evidence type="ECO:0000256" key="5">
    <source>
        <dbReference type="ARBA" id="ARBA00022989"/>
    </source>
</evidence>
<organism evidence="9 10">
    <name type="scientific">Terrabacter aerolatus</name>
    <dbReference type="NCBI Taxonomy" id="422442"/>
    <lineage>
        <taxon>Bacteria</taxon>
        <taxon>Bacillati</taxon>
        <taxon>Actinomycetota</taxon>
        <taxon>Actinomycetes</taxon>
        <taxon>Micrococcales</taxon>
        <taxon>Intrasporangiaceae</taxon>
        <taxon>Terrabacter</taxon>
    </lineage>
</organism>
<dbReference type="GO" id="GO:0005886">
    <property type="term" value="C:plasma membrane"/>
    <property type="evidence" value="ECO:0007669"/>
    <property type="project" value="UniProtKB-SubCell"/>
</dbReference>
<feature type="transmembrane region" description="Helical" evidence="7">
    <location>
        <begin position="202"/>
        <end position="223"/>
    </location>
</feature>
<evidence type="ECO:0000256" key="7">
    <source>
        <dbReference type="SAM" id="Phobius"/>
    </source>
</evidence>
<sequence length="413" mass="42632">MVDSLGTGAVLPIYVVYYRDVAHVPVTHIGVLIALPLVLGALTAAPAGYATDRVGVGPVLALGSVLAASAQLVTATAHSEIGFGIGLALLGLGMVGVNVATATLIGRTIPRPLRQPFFGIRFMTMNVCFAASGALVAFYLTLDHPQRFRQAFLADAVSWLLALTLFTIVLHSRPQPPRVLENVRASGSELGAAAPSRGYLRLLRVSSTLPLVTLAFLLGLVGYPQLNVALPALARYEGASSTSIGVAFAVNGLVIVAAQLYVVVRLQVVRRTRALATTALLWGSVWALAGLLGVVHGPVMVTLVLALCTSVFAVGETLLQPTLPAITNDVADDSDRGRFNALTNGAETSSFVVGSLAAGLLIGAGLIPWLLIGLIVLCAGAVIVAVHVLEPRLPRGSNGVVAAPTTSASVDLA</sequence>
<evidence type="ECO:0000256" key="2">
    <source>
        <dbReference type="ARBA" id="ARBA00022448"/>
    </source>
</evidence>
<feature type="transmembrane region" description="Helical" evidence="7">
    <location>
        <begin position="243"/>
        <end position="262"/>
    </location>
</feature>
<feature type="domain" description="Major facilitator superfamily (MFS) profile" evidence="8">
    <location>
        <begin position="1"/>
        <end position="392"/>
    </location>
</feature>
<evidence type="ECO:0000256" key="6">
    <source>
        <dbReference type="ARBA" id="ARBA00023136"/>
    </source>
</evidence>
<keyword evidence="10" id="KW-1185">Reference proteome</keyword>
<dbReference type="Pfam" id="PF07690">
    <property type="entry name" value="MFS_1"/>
    <property type="match status" value="1"/>
</dbReference>
<evidence type="ECO:0000313" key="9">
    <source>
        <dbReference type="EMBL" id="GEO31133.1"/>
    </source>
</evidence>
<proteinExistence type="predicted"/>
<gene>
    <name evidence="9" type="ORF">TAE01_29430</name>
</gene>
<keyword evidence="4 7" id="KW-0812">Transmembrane</keyword>
<dbReference type="InterPro" id="IPR036259">
    <property type="entry name" value="MFS_trans_sf"/>
</dbReference>
<dbReference type="AlphaFoldDB" id="A0A512D3U7"/>
<evidence type="ECO:0000256" key="3">
    <source>
        <dbReference type="ARBA" id="ARBA00022475"/>
    </source>
</evidence>
<feature type="transmembrane region" description="Helical" evidence="7">
    <location>
        <begin position="22"/>
        <end position="42"/>
    </location>
</feature>
<evidence type="ECO:0000313" key="10">
    <source>
        <dbReference type="Proteomes" id="UP000321534"/>
    </source>
</evidence>
<evidence type="ECO:0000259" key="8">
    <source>
        <dbReference type="PROSITE" id="PS50850"/>
    </source>
</evidence>
<feature type="transmembrane region" description="Helical" evidence="7">
    <location>
        <begin position="54"/>
        <end position="75"/>
    </location>
</feature>
<dbReference type="PANTHER" id="PTHR23517">
    <property type="entry name" value="RESISTANCE PROTEIN MDTM, PUTATIVE-RELATED-RELATED"/>
    <property type="match status" value="1"/>
</dbReference>
<dbReference type="SUPFAM" id="SSF103473">
    <property type="entry name" value="MFS general substrate transporter"/>
    <property type="match status" value="1"/>
</dbReference>
<dbReference type="GO" id="GO:0022857">
    <property type="term" value="F:transmembrane transporter activity"/>
    <property type="evidence" value="ECO:0007669"/>
    <property type="project" value="InterPro"/>
</dbReference>
<feature type="transmembrane region" description="Helical" evidence="7">
    <location>
        <begin position="369"/>
        <end position="389"/>
    </location>
</feature>
<evidence type="ECO:0000256" key="4">
    <source>
        <dbReference type="ARBA" id="ARBA00022692"/>
    </source>
</evidence>
<dbReference type="Gene3D" id="1.20.1250.20">
    <property type="entry name" value="MFS general substrate transporter like domains"/>
    <property type="match status" value="1"/>
</dbReference>
<feature type="transmembrane region" description="Helical" evidence="7">
    <location>
        <begin position="81"/>
        <end position="106"/>
    </location>
</feature>
<reference evidence="9 10" key="1">
    <citation type="submission" date="2019-07" db="EMBL/GenBank/DDBJ databases">
        <title>Whole genome shotgun sequence of Terrabacter aerolatus NBRC 106305.</title>
        <authorList>
            <person name="Hosoyama A."/>
            <person name="Uohara A."/>
            <person name="Ohji S."/>
            <person name="Ichikawa N."/>
        </authorList>
    </citation>
    <scope>NUCLEOTIDE SEQUENCE [LARGE SCALE GENOMIC DNA]</scope>
    <source>
        <strain evidence="9 10">NBRC 106305</strain>
    </source>
</reference>
<protein>
    <submittedName>
        <fullName evidence="9">MFS transporter</fullName>
    </submittedName>
</protein>
<comment type="subcellular location">
    <subcellularLocation>
        <location evidence="1">Cell membrane</location>
        <topology evidence="1">Multi-pass membrane protein</topology>
    </subcellularLocation>
</comment>
<keyword evidence="6 7" id="KW-0472">Membrane</keyword>
<dbReference type="PANTHER" id="PTHR23517:SF2">
    <property type="entry name" value="MULTIDRUG RESISTANCE PROTEIN MDTH"/>
    <property type="match status" value="1"/>
</dbReference>
<keyword evidence="2" id="KW-0813">Transport</keyword>
<dbReference type="InterPro" id="IPR020846">
    <property type="entry name" value="MFS_dom"/>
</dbReference>
<dbReference type="EMBL" id="BJYX01000016">
    <property type="protein sequence ID" value="GEO31133.1"/>
    <property type="molecule type" value="Genomic_DNA"/>
</dbReference>
<dbReference type="InterPro" id="IPR050171">
    <property type="entry name" value="MFS_Transporters"/>
</dbReference>
<feature type="transmembrane region" description="Helical" evidence="7">
    <location>
        <begin position="274"/>
        <end position="293"/>
    </location>
</feature>
<dbReference type="Proteomes" id="UP000321534">
    <property type="component" value="Unassembled WGS sequence"/>
</dbReference>
<comment type="caution">
    <text evidence="9">The sequence shown here is derived from an EMBL/GenBank/DDBJ whole genome shotgun (WGS) entry which is preliminary data.</text>
</comment>
<feature type="transmembrane region" description="Helical" evidence="7">
    <location>
        <begin position="152"/>
        <end position="170"/>
    </location>
</feature>
<dbReference type="InterPro" id="IPR011701">
    <property type="entry name" value="MFS"/>
</dbReference>
<dbReference type="PROSITE" id="PS50850">
    <property type="entry name" value="MFS"/>
    <property type="match status" value="1"/>
</dbReference>
<evidence type="ECO:0000256" key="1">
    <source>
        <dbReference type="ARBA" id="ARBA00004651"/>
    </source>
</evidence>
<accession>A0A512D3U7</accession>
<name>A0A512D3U7_9MICO</name>
<feature type="transmembrane region" description="Helical" evidence="7">
    <location>
        <begin position="118"/>
        <end position="140"/>
    </location>
</feature>
<keyword evidence="3" id="KW-1003">Cell membrane</keyword>